<proteinExistence type="predicted"/>
<dbReference type="Proteomes" id="UP000095192">
    <property type="component" value="Unassembled WGS sequence"/>
</dbReference>
<evidence type="ECO:0000313" key="3">
    <source>
        <dbReference type="Proteomes" id="UP000095192"/>
    </source>
</evidence>
<feature type="compositionally biased region" description="Pro residues" evidence="1">
    <location>
        <begin position="269"/>
        <end position="281"/>
    </location>
</feature>
<comment type="caution">
    <text evidence="2">The sequence shown here is derived from an EMBL/GenBank/DDBJ whole genome shotgun (WGS) entry which is preliminary data.</text>
</comment>
<dbReference type="InParanoid" id="A0A1D3D9Q8"/>
<protein>
    <submittedName>
        <fullName evidence="2">Uncharacterized protein</fullName>
    </submittedName>
</protein>
<sequence>MATNAFPSRLQSEAEDRRFRPARDNLLVSDTVTLEMPSTAFTTCSRRTYRNWRFLAVATASAPDSLPRCAYTVSKMTGYRSQWKLRRKVQGQVVREAPEEILQFHHPAHTAFEDLLVGLKDQATTTPPSHPASLQFHCPVVFRLAKVQLTRFNQQAIMVPQTPSVQGRLKVPLALQALQVEAVEVVISPSRSEEVDLRLPLPVVVAQEALLLGLVMNRGLYLHQDPIKVLEDSEGEAASAGRGLGGPSEDSATGSGGGGPDDDSEDEGPPPFKPPPPPGKS</sequence>
<name>A0A1D3D9Q8_9EIME</name>
<dbReference type="EMBL" id="JROU02000177">
    <property type="protein sequence ID" value="OEH80175.1"/>
    <property type="molecule type" value="Genomic_DNA"/>
</dbReference>
<reference evidence="2 3" key="1">
    <citation type="journal article" date="2016" name="BMC Genomics">
        <title>Comparative genomics reveals Cyclospora cayetanensis possesses coccidia-like metabolism and invasion components but unique surface antigens.</title>
        <authorList>
            <person name="Liu S."/>
            <person name="Wang L."/>
            <person name="Zheng H."/>
            <person name="Xu Z."/>
            <person name="Roellig D.M."/>
            <person name="Li N."/>
            <person name="Frace M.A."/>
            <person name="Tang K."/>
            <person name="Arrowood M.J."/>
            <person name="Moss D.M."/>
            <person name="Zhang L."/>
            <person name="Feng Y."/>
            <person name="Xiao L."/>
        </authorList>
    </citation>
    <scope>NUCLEOTIDE SEQUENCE [LARGE SCALE GENOMIC DNA]</scope>
    <source>
        <strain evidence="2 3">CHN_HEN01</strain>
    </source>
</reference>
<evidence type="ECO:0000313" key="2">
    <source>
        <dbReference type="EMBL" id="OEH80175.1"/>
    </source>
</evidence>
<feature type="region of interest" description="Disordered" evidence="1">
    <location>
        <begin position="233"/>
        <end position="281"/>
    </location>
</feature>
<dbReference type="AlphaFoldDB" id="A0A1D3D9Q8"/>
<dbReference type="VEuPathDB" id="ToxoDB:cyc_00256"/>
<gene>
    <name evidence="2" type="ORF">cyc_00256</name>
</gene>
<evidence type="ECO:0000256" key="1">
    <source>
        <dbReference type="SAM" id="MobiDB-lite"/>
    </source>
</evidence>
<keyword evidence="3" id="KW-1185">Reference proteome</keyword>
<accession>A0A1D3D9Q8</accession>
<organism evidence="2 3">
    <name type="scientific">Cyclospora cayetanensis</name>
    <dbReference type="NCBI Taxonomy" id="88456"/>
    <lineage>
        <taxon>Eukaryota</taxon>
        <taxon>Sar</taxon>
        <taxon>Alveolata</taxon>
        <taxon>Apicomplexa</taxon>
        <taxon>Conoidasida</taxon>
        <taxon>Coccidia</taxon>
        <taxon>Eucoccidiorida</taxon>
        <taxon>Eimeriorina</taxon>
        <taxon>Eimeriidae</taxon>
        <taxon>Cyclospora</taxon>
    </lineage>
</organism>